<keyword evidence="6 8" id="KW-0539">Nucleus</keyword>
<evidence type="ECO:0000256" key="2">
    <source>
        <dbReference type="ARBA" id="ARBA00009626"/>
    </source>
</evidence>
<evidence type="ECO:0000256" key="4">
    <source>
        <dbReference type="ARBA" id="ARBA00023015"/>
    </source>
</evidence>
<feature type="region of interest" description="Disordered" evidence="9">
    <location>
        <begin position="297"/>
        <end position="353"/>
    </location>
</feature>
<feature type="region of interest" description="Disordered" evidence="9">
    <location>
        <begin position="152"/>
        <end position="252"/>
    </location>
</feature>
<sequence>MDTILLTPLTNLETALTSLTESITTHAPSLPITTALITADTDVTKNLTHLKQHTENILLLAHLHSLAANLAETYKQQVKSLSDIRSEILRANISGPSSSLSEAKLPEQEDQEEEEEEDNSSSSEAAQKQKPSSTVDYKTLLTFARSVSRFTAPRGFKTPSGLRAEGETEGSKSEINVEGKPAIVQTEGTTSAVEKQQQQQQQRNASSTAANGAELPAAVNGIQGDQREEEVRGQTRQEGNQDRNPAVESLAPDIKAWLDPQLQVPFLPWPSEEMVARSGLARVSGWVGAVGVEDDGVAAEQAKEAEEEAQRRRDEEQRAAAARYDDYEQQQVGSGAPKPKVFTGLDLYDPDEE</sequence>
<reference evidence="10" key="1">
    <citation type="submission" date="2021-03" db="EMBL/GenBank/DDBJ databases">
        <authorList>
            <person name="Tagirdzhanova G."/>
        </authorList>
    </citation>
    <scope>NUCLEOTIDE SEQUENCE</scope>
</reference>
<dbReference type="Proteomes" id="UP000664169">
    <property type="component" value="Unassembled WGS sequence"/>
</dbReference>
<dbReference type="OrthoDB" id="1929813at2759"/>
<evidence type="ECO:0000256" key="3">
    <source>
        <dbReference type="ARBA" id="ARBA00020629"/>
    </source>
</evidence>
<evidence type="ECO:0000313" key="11">
    <source>
        <dbReference type="Proteomes" id="UP000664169"/>
    </source>
</evidence>
<feature type="compositionally biased region" description="Basic and acidic residues" evidence="9">
    <location>
        <begin position="225"/>
        <end position="241"/>
    </location>
</feature>
<keyword evidence="11" id="KW-1185">Reference proteome</keyword>
<organism evidence="10 11">
    <name type="scientific">Gomphillus americanus</name>
    <dbReference type="NCBI Taxonomy" id="1940652"/>
    <lineage>
        <taxon>Eukaryota</taxon>
        <taxon>Fungi</taxon>
        <taxon>Dikarya</taxon>
        <taxon>Ascomycota</taxon>
        <taxon>Pezizomycotina</taxon>
        <taxon>Lecanoromycetes</taxon>
        <taxon>OSLEUM clade</taxon>
        <taxon>Ostropomycetidae</taxon>
        <taxon>Ostropales</taxon>
        <taxon>Graphidaceae</taxon>
        <taxon>Gomphilloideae</taxon>
        <taxon>Gomphillus</taxon>
    </lineage>
</organism>
<protein>
    <recommendedName>
        <fullName evidence="3 8">Mediator of RNA polymerase II transcription subunit 4</fullName>
    </recommendedName>
    <alternativeName>
        <fullName evidence="7 8">Mediator complex subunit 4</fullName>
    </alternativeName>
</protein>
<feature type="compositionally biased region" description="Acidic residues" evidence="9">
    <location>
        <begin position="108"/>
        <end position="119"/>
    </location>
</feature>
<evidence type="ECO:0000313" key="10">
    <source>
        <dbReference type="EMBL" id="CAF9921976.1"/>
    </source>
</evidence>
<keyword evidence="5 8" id="KW-0804">Transcription</keyword>
<evidence type="ECO:0000256" key="1">
    <source>
        <dbReference type="ARBA" id="ARBA00004123"/>
    </source>
</evidence>
<keyword evidence="4 8" id="KW-0805">Transcription regulation</keyword>
<keyword evidence="8" id="KW-0010">Activator</keyword>
<comment type="subcellular location">
    <subcellularLocation>
        <location evidence="1 8">Nucleus</location>
    </subcellularLocation>
</comment>
<dbReference type="EMBL" id="CAJPDQ010000017">
    <property type="protein sequence ID" value="CAF9921976.1"/>
    <property type="molecule type" value="Genomic_DNA"/>
</dbReference>
<evidence type="ECO:0000256" key="7">
    <source>
        <dbReference type="ARBA" id="ARBA00031257"/>
    </source>
</evidence>
<accession>A0A8H3FC69</accession>
<feature type="region of interest" description="Disordered" evidence="9">
    <location>
        <begin position="95"/>
        <end position="133"/>
    </location>
</feature>
<gene>
    <name evidence="8" type="primary">MED4</name>
    <name evidence="10" type="ORF">GOMPHAMPRED_002458</name>
</gene>
<dbReference type="GO" id="GO:0003712">
    <property type="term" value="F:transcription coregulator activity"/>
    <property type="evidence" value="ECO:0007669"/>
    <property type="project" value="InterPro"/>
</dbReference>
<comment type="caution">
    <text evidence="10">The sequence shown here is derived from an EMBL/GenBank/DDBJ whole genome shotgun (WGS) entry which is preliminary data.</text>
</comment>
<dbReference type="GO" id="GO:0006357">
    <property type="term" value="P:regulation of transcription by RNA polymerase II"/>
    <property type="evidence" value="ECO:0007669"/>
    <property type="project" value="InterPro"/>
</dbReference>
<proteinExistence type="inferred from homology"/>
<dbReference type="AlphaFoldDB" id="A0A8H3FC69"/>
<name>A0A8H3FC69_9LECA</name>
<comment type="subunit">
    <text evidence="8">Component of the Mediator complex.</text>
</comment>
<comment type="similarity">
    <text evidence="2 8">Belongs to the Mediator complex subunit 4 family.</text>
</comment>
<evidence type="ECO:0000256" key="6">
    <source>
        <dbReference type="ARBA" id="ARBA00023242"/>
    </source>
</evidence>
<evidence type="ECO:0000256" key="5">
    <source>
        <dbReference type="ARBA" id="ARBA00023163"/>
    </source>
</evidence>
<feature type="compositionally biased region" description="Basic and acidic residues" evidence="9">
    <location>
        <begin position="301"/>
        <end position="326"/>
    </location>
</feature>
<feature type="compositionally biased region" description="Basic and acidic residues" evidence="9">
    <location>
        <begin position="164"/>
        <end position="177"/>
    </location>
</feature>
<evidence type="ECO:0000256" key="9">
    <source>
        <dbReference type="SAM" id="MobiDB-lite"/>
    </source>
</evidence>
<dbReference type="InterPro" id="IPR019258">
    <property type="entry name" value="Mediator_Med4"/>
</dbReference>
<dbReference type="GO" id="GO:0016592">
    <property type="term" value="C:mediator complex"/>
    <property type="evidence" value="ECO:0007669"/>
    <property type="project" value="InterPro"/>
</dbReference>
<evidence type="ECO:0000256" key="8">
    <source>
        <dbReference type="RuleBase" id="RU364141"/>
    </source>
</evidence>
<comment type="function">
    <text evidence="8">Component of the Mediator complex, a coactivator involved in the regulated transcription of nearly all RNA polymerase II-dependent genes. Mediator functions as a bridge to convey information from gene-specific regulatory proteins to the basal RNA polymerase II transcription machinery. Mediator is recruited to promoters by direct interactions with regulatory proteins and serves as a scaffold for the assembly of a functional preinitiation complex with RNA polymerase II and the general transcription factors.</text>
</comment>
<dbReference type="Pfam" id="PF10018">
    <property type="entry name" value="Med4"/>
    <property type="match status" value="1"/>
</dbReference>
<feature type="compositionally biased region" description="Polar residues" evidence="9">
    <location>
        <begin position="186"/>
        <end position="195"/>
    </location>
</feature>